<protein>
    <submittedName>
        <fullName evidence="2">Uncharacterized protein</fullName>
    </submittedName>
</protein>
<keyword evidence="1" id="KW-0812">Transmembrane</keyword>
<reference evidence="2" key="2">
    <citation type="submission" date="2015-06" db="UniProtKB">
        <authorList>
            <consortium name="EnsemblMetazoa"/>
        </authorList>
    </citation>
    <scope>IDENTIFICATION</scope>
</reference>
<dbReference type="GO" id="GO:0017080">
    <property type="term" value="F:sodium channel regulator activity"/>
    <property type="evidence" value="ECO:0007669"/>
    <property type="project" value="TreeGrafter"/>
</dbReference>
<dbReference type="HOGENOM" id="CLU_1476795_0_0_1"/>
<evidence type="ECO:0000313" key="2">
    <source>
        <dbReference type="EnsemblMetazoa" id="MESCA005841-PA"/>
    </source>
</evidence>
<organism evidence="2 3">
    <name type="scientific">Megaselia scalaris</name>
    <name type="common">Humpbacked fly</name>
    <name type="synonym">Phora scalaris</name>
    <dbReference type="NCBI Taxonomy" id="36166"/>
    <lineage>
        <taxon>Eukaryota</taxon>
        <taxon>Metazoa</taxon>
        <taxon>Ecdysozoa</taxon>
        <taxon>Arthropoda</taxon>
        <taxon>Hexapoda</taxon>
        <taxon>Insecta</taxon>
        <taxon>Pterygota</taxon>
        <taxon>Neoptera</taxon>
        <taxon>Endopterygota</taxon>
        <taxon>Diptera</taxon>
        <taxon>Brachycera</taxon>
        <taxon>Muscomorpha</taxon>
        <taxon>Platypezoidea</taxon>
        <taxon>Phoridae</taxon>
        <taxon>Megaseliini</taxon>
        <taxon>Megaselia</taxon>
    </lineage>
</organism>
<feature type="transmembrane region" description="Helical" evidence="1">
    <location>
        <begin position="144"/>
        <end position="165"/>
    </location>
</feature>
<proteinExistence type="predicted"/>
<keyword evidence="3" id="KW-1185">Reference proteome</keyword>
<name>T1GQD7_MEGSC</name>
<dbReference type="EMBL" id="CAQQ02038941">
    <property type="status" value="NOT_ANNOTATED_CDS"/>
    <property type="molecule type" value="Genomic_DNA"/>
</dbReference>
<evidence type="ECO:0000313" key="3">
    <source>
        <dbReference type="Proteomes" id="UP000015102"/>
    </source>
</evidence>
<dbReference type="PANTHER" id="PTHR12335">
    <property type="entry name" value="TIPE PROTEIN TEMPERATURE-INDUCED PARALYTIC E"/>
    <property type="match status" value="1"/>
</dbReference>
<reference evidence="3" key="1">
    <citation type="submission" date="2013-02" db="EMBL/GenBank/DDBJ databases">
        <authorList>
            <person name="Hughes D."/>
        </authorList>
    </citation>
    <scope>NUCLEOTIDE SEQUENCE</scope>
    <source>
        <strain>Durham</strain>
        <strain evidence="3">NC isolate 2 -- Noor lab</strain>
    </source>
</reference>
<dbReference type="GO" id="GO:0005886">
    <property type="term" value="C:plasma membrane"/>
    <property type="evidence" value="ECO:0007669"/>
    <property type="project" value="TreeGrafter"/>
</dbReference>
<dbReference type="GO" id="GO:0002028">
    <property type="term" value="P:regulation of sodium ion transport"/>
    <property type="evidence" value="ECO:0007669"/>
    <property type="project" value="TreeGrafter"/>
</dbReference>
<dbReference type="InterPro" id="IPR031578">
    <property type="entry name" value="TipE"/>
</dbReference>
<accession>T1GQD7</accession>
<dbReference type="STRING" id="36166.T1GQD7"/>
<dbReference type="PANTHER" id="PTHR12335:SF3">
    <property type="entry name" value="IP11896P"/>
    <property type="match status" value="1"/>
</dbReference>
<dbReference type="EnsemblMetazoa" id="MESCA005841-RA">
    <property type="protein sequence ID" value="MESCA005841-PA"/>
    <property type="gene ID" value="MESCA005841"/>
</dbReference>
<dbReference type="AlphaFoldDB" id="T1GQD7"/>
<feature type="transmembrane region" description="Helical" evidence="1">
    <location>
        <begin position="122"/>
        <end position="138"/>
    </location>
</feature>
<keyword evidence="1" id="KW-0472">Membrane</keyword>
<keyword evidence="1" id="KW-1133">Transmembrane helix</keyword>
<dbReference type="OMA" id="YINIDRC"/>
<sequence length="183" mass="20965">MAGAKDCLNGTIIPQNSSLIPYPTMNFSVFWNIYEKSNIELDPTQRFLPKQSTLTIYNSSKLYINLEGCVNTLRGECIEFVERHGSDGREHTGQSKYPCFYHKSDPSYALTRHDPDKTYRELLVTIIVPSVLFVVSSISLCLVMTLRCGVFAVKMATVMMASRIWQKTRKIIKMAMMGRKRRH</sequence>
<dbReference type="Proteomes" id="UP000015102">
    <property type="component" value="Unassembled WGS sequence"/>
</dbReference>
<evidence type="ECO:0000256" key="1">
    <source>
        <dbReference type="SAM" id="Phobius"/>
    </source>
</evidence>